<dbReference type="PANTHER" id="PTHR17408:SF0">
    <property type="entry name" value="HISTONE RNA HAIRPIN-BINDING PROTEIN"/>
    <property type="match status" value="1"/>
</dbReference>
<evidence type="ECO:0000256" key="1">
    <source>
        <dbReference type="ARBA" id="ARBA00006151"/>
    </source>
</evidence>
<feature type="region of interest" description="Disordered" evidence="3">
    <location>
        <begin position="260"/>
        <end position="280"/>
    </location>
</feature>
<dbReference type="Proteomes" id="UP001328107">
    <property type="component" value="Unassembled WGS sequence"/>
</dbReference>
<dbReference type="EMBL" id="BTRK01000004">
    <property type="protein sequence ID" value="GMR50513.1"/>
    <property type="molecule type" value="Genomic_DNA"/>
</dbReference>
<dbReference type="GO" id="GO:0071204">
    <property type="term" value="C:histone pre-mRNA 3'end processing complex"/>
    <property type="evidence" value="ECO:0007669"/>
    <property type="project" value="TreeGrafter"/>
</dbReference>
<dbReference type="FunFam" id="1.10.8.1120:FF:000001">
    <property type="entry name" value="Histone RNA hairpin-binding protein-like"/>
    <property type="match status" value="1"/>
</dbReference>
<comment type="caution">
    <text evidence="5">The sequence shown here is derived from an EMBL/GenBank/DDBJ whole genome shotgun (WGS) entry which is preliminary data.</text>
</comment>
<evidence type="ECO:0000259" key="4">
    <source>
        <dbReference type="Pfam" id="PF15247"/>
    </source>
</evidence>
<dbReference type="InterPro" id="IPR029344">
    <property type="entry name" value="SLBP_RNA_bind"/>
</dbReference>
<dbReference type="GO" id="GO:0003729">
    <property type="term" value="F:mRNA binding"/>
    <property type="evidence" value="ECO:0007669"/>
    <property type="project" value="InterPro"/>
</dbReference>
<reference evidence="6" key="1">
    <citation type="submission" date="2022-10" db="EMBL/GenBank/DDBJ databases">
        <title>Genome assembly of Pristionchus species.</title>
        <authorList>
            <person name="Yoshida K."/>
            <person name="Sommer R.J."/>
        </authorList>
    </citation>
    <scope>NUCLEOTIDE SEQUENCE [LARGE SCALE GENOMIC DNA]</scope>
    <source>
        <strain evidence="6">RS5460</strain>
    </source>
</reference>
<dbReference type="GO" id="GO:0071207">
    <property type="term" value="F:histone pre-mRNA stem-loop binding"/>
    <property type="evidence" value="ECO:0007669"/>
    <property type="project" value="TreeGrafter"/>
</dbReference>
<dbReference type="Gene3D" id="1.10.8.1120">
    <property type="entry name" value="Histone RNA hairpin-binding protein RNA-binding domain"/>
    <property type="match status" value="1"/>
</dbReference>
<dbReference type="PANTHER" id="PTHR17408">
    <property type="entry name" value="HISTONE RNA HAIRPIN-BINDING PROTEIN"/>
    <property type="match status" value="1"/>
</dbReference>
<dbReference type="GO" id="GO:0051028">
    <property type="term" value="P:mRNA transport"/>
    <property type="evidence" value="ECO:0007669"/>
    <property type="project" value="TreeGrafter"/>
</dbReference>
<dbReference type="GO" id="GO:0005737">
    <property type="term" value="C:cytoplasm"/>
    <property type="evidence" value="ECO:0007669"/>
    <property type="project" value="TreeGrafter"/>
</dbReference>
<dbReference type="GO" id="GO:0006398">
    <property type="term" value="P:mRNA 3'-end processing by stem-loop binding and cleavage"/>
    <property type="evidence" value="ECO:0007669"/>
    <property type="project" value="TreeGrafter"/>
</dbReference>
<accession>A0AAN5CTM8</accession>
<evidence type="ECO:0000313" key="6">
    <source>
        <dbReference type="Proteomes" id="UP001328107"/>
    </source>
</evidence>
<gene>
    <name evidence="5" type="ORF">PMAYCL1PPCAC_20708</name>
</gene>
<organism evidence="5 6">
    <name type="scientific">Pristionchus mayeri</name>
    <dbReference type="NCBI Taxonomy" id="1317129"/>
    <lineage>
        <taxon>Eukaryota</taxon>
        <taxon>Metazoa</taxon>
        <taxon>Ecdysozoa</taxon>
        <taxon>Nematoda</taxon>
        <taxon>Chromadorea</taxon>
        <taxon>Rhabditida</taxon>
        <taxon>Rhabditina</taxon>
        <taxon>Diplogasteromorpha</taxon>
        <taxon>Diplogasteroidea</taxon>
        <taxon>Neodiplogasteridae</taxon>
        <taxon>Pristionchus</taxon>
    </lineage>
</organism>
<evidence type="ECO:0000256" key="3">
    <source>
        <dbReference type="SAM" id="MobiDB-lite"/>
    </source>
</evidence>
<feature type="region of interest" description="Disordered" evidence="3">
    <location>
        <begin position="133"/>
        <end position="174"/>
    </location>
</feature>
<keyword evidence="6" id="KW-1185">Reference proteome</keyword>
<evidence type="ECO:0000313" key="5">
    <source>
        <dbReference type="EMBL" id="GMR50513.1"/>
    </source>
</evidence>
<dbReference type="InterPro" id="IPR026502">
    <property type="entry name" value="SLBP1/SLBP2"/>
</dbReference>
<feature type="domain" description="Histone RNA hairpin-binding protein RNA-binding" evidence="4">
    <location>
        <begin position="191"/>
        <end position="258"/>
    </location>
</feature>
<evidence type="ECO:0000256" key="2">
    <source>
        <dbReference type="ARBA" id="ARBA00022884"/>
    </source>
</evidence>
<comment type="similarity">
    <text evidence="1">Belongs to the SLBP family.</text>
</comment>
<dbReference type="InterPro" id="IPR038294">
    <property type="entry name" value="SLBP_RNA_bind_sf"/>
</dbReference>
<dbReference type="Pfam" id="PF15247">
    <property type="entry name" value="SLBP_RNA_bind"/>
    <property type="match status" value="1"/>
</dbReference>
<keyword evidence="2" id="KW-0694">RNA-binding</keyword>
<dbReference type="GO" id="GO:0007076">
    <property type="term" value="P:mitotic chromosome condensation"/>
    <property type="evidence" value="ECO:0007669"/>
    <property type="project" value="UniProtKB-ARBA"/>
</dbReference>
<proteinExistence type="inferred from homology"/>
<name>A0AAN5CTM8_9BILA</name>
<sequence length="280" mass="32351">MEEIADKNHRSKGEVIVIKNEDYSITGQSKARMEKKEELAPSPTVPELLQKVAELEQKDSDNSKNINGLEKTVINLSTTLGVERQKNFELNEKYEDELRQSTVATERVEFLEGMIETELMPIDYSIRRPETVEGRSFPNKMMGHQQQGSRKRHRSSASNGDEDVPPRKRPVSSLIHPLRHYQEPKNGWCKDERTIDKRTKEIDKAKEKPVYADYLKMVPLHSRIKGVHPTTPNKLINHSRRSWDAQMKQWKRSLYAWAGDEHSESTNVLPAKAIDKTEQP</sequence>
<dbReference type="AlphaFoldDB" id="A0AAN5CTM8"/>
<protein>
    <recommendedName>
        <fullName evidence="4">Histone RNA hairpin-binding protein RNA-binding domain-containing protein</fullName>
    </recommendedName>
</protein>